<evidence type="ECO:0000313" key="7">
    <source>
        <dbReference type="WBParaSite" id="maker-unitig_33295-snap-gene-0.2-mRNA-1"/>
    </source>
</evidence>
<dbReference type="GO" id="GO:0015459">
    <property type="term" value="F:potassium channel regulator activity"/>
    <property type="evidence" value="ECO:0007669"/>
    <property type="project" value="TreeGrafter"/>
</dbReference>
<evidence type="ECO:0000313" key="6">
    <source>
        <dbReference type="Proteomes" id="UP000095280"/>
    </source>
</evidence>
<comment type="similarity">
    <text evidence="1">Belongs to the shaker potassium channel beta subunit family.</text>
</comment>
<evidence type="ECO:0000259" key="5">
    <source>
        <dbReference type="Pfam" id="PF00248"/>
    </source>
</evidence>
<dbReference type="PANTHER" id="PTHR43150">
    <property type="entry name" value="HYPERKINETIC, ISOFORM M"/>
    <property type="match status" value="1"/>
</dbReference>
<dbReference type="PRINTS" id="PR01577">
    <property type="entry name" value="KCNABCHANNEL"/>
</dbReference>
<evidence type="ECO:0000256" key="4">
    <source>
        <dbReference type="SAM" id="MobiDB-lite"/>
    </source>
</evidence>
<name>A0A1I8FFW6_9PLAT</name>
<dbReference type="Proteomes" id="UP000095280">
    <property type="component" value="Unplaced"/>
</dbReference>
<evidence type="ECO:0000256" key="3">
    <source>
        <dbReference type="ARBA" id="ARBA00023002"/>
    </source>
</evidence>
<organism evidence="6 7">
    <name type="scientific">Macrostomum lignano</name>
    <dbReference type="NCBI Taxonomy" id="282301"/>
    <lineage>
        <taxon>Eukaryota</taxon>
        <taxon>Metazoa</taxon>
        <taxon>Spiralia</taxon>
        <taxon>Lophotrochozoa</taxon>
        <taxon>Platyhelminthes</taxon>
        <taxon>Rhabditophora</taxon>
        <taxon>Macrostomorpha</taxon>
        <taxon>Macrostomida</taxon>
        <taxon>Macrostomidae</taxon>
        <taxon>Macrostomum</taxon>
    </lineage>
</organism>
<keyword evidence="2" id="KW-0521">NADP</keyword>
<dbReference type="GO" id="GO:0044325">
    <property type="term" value="F:transmembrane transporter binding"/>
    <property type="evidence" value="ECO:0007669"/>
    <property type="project" value="TreeGrafter"/>
</dbReference>
<dbReference type="PANTHER" id="PTHR43150:SF2">
    <property type="entry name" value="HYPERKINETIC, ISOFORM M"/>
    <property type="match status" value="1"/>
</dbReference>
<dbReference type="SUPFAM" id="SSF51430">
    <property type="entry name" value="NAD(P)-linked oxidoreductase"/>
    <property type="match status" value="1"/>
</dbReference>
<sequence>LAGTLHNPAIPLILPHCARSDALVAAVKDRVARCCEAPVLPAYTKGRNLRQLLCPNSVAEDILTLAYACGINFFDTAEVYAAGRASCCWAACCERFSGGGKAETERGLSRKHIVEGLQACLQRLQLDYVDIVFANRPDPLTPMEEIVRAFSFCIDRGWAFYWGTSRWSPMEIMEAHSVARQFNLIPPGAEQVEYHMFQREKLELQMPRAIRQAGPGRRGLEPVGLRHSVRQVRRRSARVLEGLAQGVSHVMLDRVAVYSRASLKGYSWLRDKILSEEGRQQQAKLKELAEVATHLDCTLAQLAIAWCRPRQLRAAAGASSAEQLYENICALPVVPKLTAALMAEIDRILGAAAGLAGWRWLSWSLYGTLRTSPWRSQSRASRLRPPVPRKPRRRIRAASSTSSEPSAARATWSVRSHKTLSSVKSLSTSATSRSRPPTRSGGGSASPPRTGGPTLRPQGEGLVPPGQEGGAVADGGLSDLRGGEDAPGEGDGLREVRQVDVADRSAMWKLTRPPPWLLSADCRGACLPCSARARTAAAHLQRWQPAAGQEKLQVGSLVHEAAGAAPAVHRVVAAGAVHPQQVVGGQQAALAQTGQPLPRLRRLAGLRRRRQRLLVAPGQPGDSDTVRADWFPGQVAGEHPPDVRLAGRLAAPHAEPLLLAGADCGMALANLGTLGAPPAVGIVIPVPGPVHVAGGPPGPEHGSHGLGAALVIGGRLPWQRPRQILAPEPDVLQNADGRRVPVQRVE</sequence>
<evidence type="ECO:0000256" key="2">
    <source>
        <dbReference type="ARBA" id="ARBA00022857"/>
    </source>
</evidence>
<dbReference type="InterPro" id="IPR023210">
    <property type="entry name" value="NADP_OxRdtase_dom"/>
</dbReference>
<dbReference type="WBParaSite" id="maker-unitig_33295-snap-gene-0.2-mRNA-1">
    <property type="protein sequence ID" value="maker-unitig_33295-snap-gene-0.2-mRNA-1"/>
    <property type="gene ID" value="maker-unitig_33295-snap-gene-0.2"/>
</dbReference>
<evidence type="ECO:0000256" key="1">
    <source>
        <dbReference type="ARBA" id="ARBA00006515"/>
    </source>
</evidence>
<dbReference type="GO" id="GO:1901379">
    <property type="term" value="P:regulation of potassium ion transmembrane transport"/>
    <property type="evidence" value="ECO:0007669"/>
    <property type="project" value="TreeGrafter"/>
</dbReference>
<dbReference type="GO" id="GO:0016491">
    <property type="term" value="F:oxidoreductase activity"/>
    <property type="evidence" value="ECO:0007669"/>
    <property type="project" value="UniProtKB-KW"/>
</dbReference>
<reference evidence="7" key="1">
    <citation type="submission" date="2016-11" db="UniProtKB">
        <authorList>
            <consortium name="WormBaseParasite"/>
        </authorList>
    </citation>
    <scope>IDENTIFICATION</scope>
</reference>
<dbReference type="Gene3D" id="3.20.20.100">
    <property type="entry name" value="NADP-dependent oxidoreductase domain"/>
    <property type="match status" value="1"/>
</dbReference>
<dbReference type="GO" id="GO:0008076">
    <property type="term" value="C:voltage-gated potassium channel complex"/>
    <property type="evidence" value="ECO:0007669"/>
    <property type="project" value="TreeGrafter"/>
</dbReference>
<dbReference type="InterPro" id="IPR005399">
    <property type="entry name" value="K_chnl_volt-dep_bsu_KCNAB-rel"/>
</dbReference>
<feature type="domain" description="NADP-dependent oxidoreductase" evidence="5">
    <location>
        <begin position="59"/>
        <end position="348"/>
    </location>
</feature>
<protein>
    <submittedName>
        <fullName evidence="7">Aldo_ket_red domain-containing protein</fullName>
    </submittedName>
</protein>
<proteinExistence type="inferred from homology"/>
<feature type="compositionally biased region" description="Low complexity" evidence="4">
    <location>
        <begin position="397"/>
        <end position="411"/>
    </location>
</feature>
<keyword evidence="6" id="KW-1185">Reference proteome</keyword>
<feature type="compositionally biased region" description="Basic residues" evidence="4">
    <location>
        <begin position="387"/>
        <end position="396"/>
    </location>
</feature>
<feature type="compositionally biased region" description="Low complexity" evidence="4">
    <location>
        <begin position="427"/>
        <end position="454"/>
    </location>
</feature>
<dbReference type="Pfam" id="PF00248">
    <property type="entry name" value="Aldo_ket_red"/>
    <property type="match status" value="1"/>
</dbReference>
<keyword evidence="3" id="KW-0560">Oxidoreductase</keyword>
<accession>A0A1I8FFW6</accession>
<feature type="region of interest" description="Disordered" evidence="4">
    <location>
        <begin position="375"/>
        <end position="496"/>
    </location>
</feature>
<dbReference type="InterPro" id="IPR036812">
    <property type="entry name" value="NAD(P)_OxRdtase_dom_sf"/>
</dbReference>
<dbReference type="AlphaFoldDB" id="A0A1I8FFW6"/>